<gene>
    <name evidence="2" type="ORF">SAMN02746064_01521</name>
</gene>
<dbReference type="OrthoDB" id="9811177at2"/>
<dbReference type="InterPro" id="IPR002725">
    <property type="entry name" value="YgjP-like_metallopeptidase"/>
</dbReference>
<reference evidence="2 3" key="1">
    <citation type="submission" date="2016-11" db="EMBL/GenBank/DDBJ databases">
        <authorList>
            <person name="Jaros S."/>
            <person name="Januszkiewicz K."/>
            <person name="Wedrychowicz H."/>
        </authorList>
    </citation>
    <scope>NUCLEOTIDE SEQUENCE [LARGE SCALE GENOMIC DNA]</scope>
    <source>
        <strain evidence="2 3">DSM 14828</strain>
    </source>
</reference>
<dbReference type="PANTHER" id="PTHR30399">
    <property type="entry name" value="UNCHARACTERIZED PROTEIN YGJP"/>
    <property type="match status" value="1"/>
</dbReference>
<dbReference type="Proteomes" id="UP000184251">
    <property type="component" value="Unassembled WGS sequence"/>
</dbReference>
<evidence type="ECO:0000313" key="2">
    <source>
        <dbReference type="EMBL" id="SHE94012.1"/>
    </source>
</evidence>
<dbReference type="CDD" id="cd07344">
    <property type="entry name" value="M48_yhfN_like"/>
    <property type="match status" value="1"/>
</dbReference>
<dbReference type="Pfam" id="PF01863">
    <property type="entry name" value="YgjP-like"/>
    <property type="match status" value="1"/>
</dbReference>
<evidence type="ECO:0000313" key="3">
    <source>
        <dbReference type="Proteomes" id="UP000184251"/>
    </source>
</evidence>
<dbReference type="InterPro" id="IPR053136">
    <property type="entry name" value="UTP_pyrophosphatase-like"/>
</dbReference>
<dbReference type="EMBL" id="FQTU01000010">
    <property type="protein sequence ID" value="SHE94012.1"/>
    <property type="molecule type" value="Genomic_DNA"/>
</dbReference>
<evidence type="ECO:0000259" key="1">
    <source>
        <dbReference type="Pfam" id="PF01863"/>
    </source>
</evidence>
<organism evidence="2 3">
    <name type="scientific">Alkalibacter saccharofermentans DSM 14828</name>
    <dbReference type="NCBI Taxonomy" id="1120975"/>
    <lineage>
        <taxon>Bacteria</taxon>
        <taxon>Bacillati</taxon>
        <taxon>Bacillota</taxon>
        <taxon>Clostridia</taxon>
        <taxon>Eubacteriales</taxon>
        <taxon>Eubacteriaceae</taxon>
        <taxon>Alkalibacter</taxon>
    </lineage>
</organism>
<feature type="domain" description="YgjP-like metallopeptidase" evidence="1">
    <location>
        <begin position="22"/>
        <end position="230"/>
    </location>
</feature>
<name>A0A1M4XLF5_9FIRM</name>
<keyword evidence="3" id="KW-1185">Reference proteome</keyword>
<proteinExistence type="predicted"/>
<dbReference type="RefSeq" id="WP_073270738.1">
    <property type="nucleotide sequence ID" value="NZ_FQTU01000010.1"/>
</dbReference>
<sequence length="238" mass="28120">MKKILNINGRTVEYELIRRKRKTVELKLDPEKGLVVIAPNVASIKAVEELISKKSKWIFDKIDYMEKKKEKRQVRKFETGEKFMFLGCEYALEVIETDLNAARLQLVEGRFLLEHPGCETSLLKEIFAGWYKKCAQKILIESVDKHSIYFDVAPKQIKAKEQKRIWGSCTHDNKLLFNWRLVMAPKWVIDYVVVHEMCHMVHKNHSKDFWGLVEKIYPRFKDAKDWLKENSLALDIVH</sequence>
<protein>
    <recommendedName>
        <fullName evidence="1">YgjP-like metallopeptidase domain-containing protein</fullName>
    </recommendedName>
</protein>
<dbReference type="PANTHER" id="PTHR30399:SF1">
    <property type="entry name" value="UTP PYROPHOSPHATASE"/>
    <property type="match status" value="1"/>
</dbReference>
<accession>A0A1M4XLF5</accession>
<dbReference type="Gene3D" id="3.30.2010.10">
    <property type="entry name" value="Metalloproteases ('zincins'), catalytic domain"/>
    <property type="match status" value="1"/>
</dbReference>
<dbReference type="AlphaFoldDB" id="A0A1M4XLF5"/>
<dbReference type="STRING" id="1120975.SAMN02746064_01521"/>